<gene>
    <name evidence="1" type="ORF">TRIP_B40203</name>
</gene>
<reference evidence="1" key="1">
    <citation type="submission" date="2018-07" db="EMBL/GenBank/DDBJ databases">
        <authorList>
            <consortium name="Genoscope - CEA"/>
            <person name="William W."/>
        </authorList>
    </citation>
    <scope>NUCLEOTIDE SEQUENCE</scope>
    <source>
        <strain evidence="1">IK1</strain>
    </source>
</reference>
<evidence type="ECO:0000313" key="1">
    <source>
        <dbReference type="EMBL" id="VBB46285.1"/>
    </source>
</evidence>
<dbReference type="EMBL" id="UPXX01000031">
    <property type="protein sequence ID" value="VBB46285.1"/>
    <property type="molecule type" value="Genomic_DNA"/>
</dbReference>
<organism evidence="1">
    <name type="scientific">Uncultured Desulfatiglans sp</name>
    <dbReference type="NCBI Taxonomy" id="1748965"/>
    <lineage>
        <taxon>Bacteria</taxon>
        <taxon>Pseudomonadati</taxon>
        <taxon>Thermodesulfobacteriota</taxon>
        <taxon>Desulfobacteria</taxon>
        <taxon>Desulfatiglandales</taxon>
        <taxon>Desulfatiglandaceae</taxon>
        <taxon>Desulfatiglans</taxon>
        <taxon>environmental samples</taxon>
    </lineage>
</organism>
<sequence>MGRYDRKHPLSNAKNLCAPVIQRKAFPSTHSMALPGIGLTRIQMARRTQPMFIPPCAYNR</sequence>
<name>A0A653AEF6_UNCDX</name>
<protein>
    <submittedName>
        <fullName evidence="1">Uncharacterized protein</fullName>
    </submittedName>
</protein>
<accession>A0A653AEF6</accession>
<dbReference type="AlphaFoldDB" id="A0A653AEF6"/>
<proteinExistence type="predicted"/>